<feature type="region of interest" description="Disordered" evidence="1">
    <location>
        <begin position="165"/>
        <end position="215"/>
    </location>
</feature>
<protein>
    <submittedName>
        <fullName evidence="2">Uncharacterized protein</fullName>
    </submittedName>
</protein>
<dbReference type="EMBL" id="LSRX01000257">
    <property type="protein sequence ID" value="OLQ02688.1"/>
    <property type="molecule type" value="Genomic_DNA"/>
</dbReference>
<name>A0A1Q9E5K1_SYMMI</name>
<proteinExistence type="predicted"/>
<evidence type="ECO:0000313" key="2">
    <source>
        <dbReference type="EMBL" id="OLQ02688.1"/>
    </source>
</evidence>
<organism evidence="2 3">
    <name type="scientific">Symbiodinium microadriaticum</name>
    <name type="common">Dinoflagellate</name>
    <name type="synonym">Zooxanthella microadriatica</name>
    <dbReference type="NCBI Taxonomy" id="2951"/>
    <lineage>
        <taxon>Eukaryota</taxon>
        <taxon>Sar</taxon>
        <taxon>Alveolata</taxon>
        <taxon>Dinophyceae</taxon>
        <taxon>Suessiales</taxon>
        <taxon>Symbiodiniaceae</taxon>
        <taxon>Symbiodinium</taxon>
    </lineage>
</organism>
<reference evidence="2 3" key="1">
    <citation type="submission" date="2016-02" db="EMBL/GenBank/DDBJ databases">
        <title>Genome analysis of coral dinoflagellate symbionts highlights evolutionary adaptations to a symbiotic lifestyle.</title>
        <authorList>
            <person name="Aranda M."/>
            <person name="Li Y."/>
            <person name="Liew Y.J."/>
            <person name="Baumgarten S."/>
            <person name="Simakov O."/>
            <person name="Wilson M."/>
            <person name="Piel J."/>
            <person name="Ashoor H."/>
            <person name="Bougouffa S."/>
            <person name="Bajic V.B."/>
            <person name="Ryu T."/>
            <person name="Ravasi T."/>
            <person name="Bayer T."/>
            <person name="Micklem G."/>
            <person name="Kim H."/>
            <person name="Bhak J."/>
            <person name="Lajeunesse T.C."/>
            <person name="Voolstra C.R."/>
        </authorList>
    </citation>
    <scope>NUCLEOTIDE SEQUENCE [LARGE SCALE GENOMIC DNA]</scope>
    <source>
        <strain evidence="2 3">CCMP2467</strain>
    </source>
</reference>
<dbReference type="OrthoDB" id="10288788at2759"/>
<comment type="caution">
    <text evidence="2">The sequence shown here is derived from an EMBL/GenBank/DDBJ whole genome shotgun (WGS) entry which is preliminary data.</text>
</comment>
<gene>
    <name evidence="2" type="ORF">AK812_SmicGene14421</name>
</gene>
<dbReference type="Proteomes" id="UP000186817">
    <property type="component" value="Unassembled WGS sequence"/>
</dbReference>
<evidence type="ECO:0000256" key="1">
    <source>
        <dbReference type="SAM" id="MobiDB-lite"/>
    </source>
</evidence>
<keyword evidence="3" id="KW-1185">Reference proteome</keyword>
<sequence>MADVLGQMLEGDNSLLTSWPRVFDAWLGEDPCQDLPCPSRLGFEWVGASCFSHPSKLVGACDWRSQRLKCLVALRKAMTLQMDDNKRFTPSDWLLIQKTEFDKESNIRMSMSYGNLGEQMAKQSAKVEPALLPSGIRRLPENGELPGISKGWCSRVYQNLDRKRPEVHPAGADSSAPHAPNGKAAPRPAVELDVQKSSGPRMPEPPSSFNAPRADGRTPLLARTVVNAPARLDCSRIREAARMPKSASSATLRRLDEKDFDGCRRTCCSSSIIFGK</sequence>
<evidence type="ECO:0000313" key="3">
    <source>
        <dbReference type="Proteomes" id="UP000186817"/>
    </source>
</evidence>
<accession>A0A1Q9E5K1</accession>
<dbReference type="AlphaFoldDB" id="A0A1Q9E5K1"/>